<name>A0A5C4VCN5_9ACTN</name>
<protein>
    <submittedName>
        <fullName evidence="3">Peptidoglycan-binding protein</fullName>
    </submittedName>
</protein>
<dbReference type="OrthoDB" id="5620138at2"/>
<dbReference type="InterPro" id="IPR036366">
    <property type="entry name" value="PGBDSf"/>
</dbReference>
<feature type="region of interest" description="Disordered" evidence="1">
    <location>
        <begin position="1"/>
        <end position="30"/>
    </location>
</feature>
<evidence type="ECO:0000259" key="2">
    <source>
        <dbReference type="Pfam" id="PF01471"/>
    </source>
</evidence>
<reference evidence="3 4" key="1">
    <citation type="submission" date="2019-06" db="EMBL/GenBank/DDBJ databases">
        <title>Draft genome of Streptomyces sedi sp. JCM16909.</title>
        <authorList>
            <person name="Klykleung N."/>
            <person name="Tanasupawat S."/>
            <person name="Kudo T."/>
            <person name="Yuki M."/>
            <person name="Ohkuma M."/>
        </authorList>
    </citation>
    <scope>NUCLEOTIDE SEQUENCE [LARGE SCALE GENOMIC DNA]</scope>
    <source>
        <strain evidence="3 4">JCM 16909</strain>
    </source>
</reference>
<dbReference type="Proteomes" id="UP000311713">
    <property type="component" value="Unassembled WGS sequence"/>
</dbReference>
<feature type="domain" description="Peptidoglycan binding-like" evidence="2">
    <location>
        <begin position="183"/>
        <end position="238"/>
    </location>
</feature>
<dbReference type="InterPro" id="IPR002477">
    <property type="entry name" value="Peptidoglycan-bd-like"/>
</dbReference>
<gene>
    <name evidence="3" type="ORF">FH715_04150</name>
</gene>
<proteinExistence type="predicted"/>
<organism evidence="3 4">
    <name type="scientific">Streptomyces sedi</name>
    <dbReference type="NCBI Taxonomy" id="555059"/>
    <lineage>
        <taxon>Bacteria</taxon>
        <taxon>Bacillati</taxon>
        <taxon>Actinomycetota</taxon>
        <taxon>Actinomycetes</taxon>
        <taxon>Kitasatosporales</taxon>
        <taxon>Streptomycetaceae</taxon>
        <taxon>Streptomyces</taxon>
    </lineage>
</organism>
<dbReference type="Gene3D" id="1.10.101.10">
    <property type="entry name" value="PGBD-like superfamily/PGBD"/>
    <property type="match status" value="2"/>
</dbReference>
<sequence length="306" mass="32580">MTSLDQVPQLRRAGGADRPTRRPRVSSLPSFAPRRRTVLQSATVVGFATLGVFGPAREAYADGYDIWTGDCPSYASEHDCSPGCGPSTVHAAACETSGQYEGFHRNDGVTWTLRPNQCYSGSYDGWLWAFSGACGACGCGIERRCHDGYFNSGSGWVRSICRWTTDCGCEGTVTWPTLRDGSRGPDVHAAQHLVSHHGFTTEPDGIFGPNTASAVEAFQEASGLTTNGTVDPTTWTHLVVTVRQGDNGEAVSAAQRQLVKHGYPLTVDGAFGALTTEAAREFQRGAGLTVDGIVGQQTWRTLVGGA</sequence>
<keyword evidence="4" id="KW-1185">Reference proteome</keyword>
<accession>A0A5C4VCN5</accession>
<evidence type="ECO:0000256" key="1">
    <source>
        <dbReference type="SAM" id="MobiDB-lite"/>
    </source>
</evidence>
<dbReference type="SUPFAM" id="SSF47090">
    <property type="entry name" value="PGBD-like"/>
    <property type="match status" value="2"/>
</dbReference>
<evidence type="ECO:0000313" key="3">
    <source>
        <dbReference type="EMBL" id="TNM33552.1"/>
    </source>
</evidence>
<dbReference type="AlphaFoldDB" id="A0A5C4VCN5"/>
<dbReference type="Pfam" id="PF01471">
    <property type="entry name" value="PG_binding_1"/>
    <property type="match status" value="2"/>
</dbReference>
<comment type="caution">
    <text evidence="3">The sequence shown here is derived from an EMBL/GenBank/DDBJ whole genome shotgun (WGS) entry which is preliminary data.</text>
</comment>
<evidence type="ECO:0000313" key="4">
    <source>
        <dbReference type="Proteomes" id="UP000311713"/>
    </source>
</evidence>
<dbReference type="RefSeq" id="WP_139640755.1">
    <property type="nucleotide sequence ID" value="NZ_BAAAZS010000006.1"/>
</dbReference>
<feature type="domain" description="Peptidoglycan binding-like" evidence="2">
    <location>
        <begin position="247"/>
        <end position="302"/>
    </location>
</feature>
<dbReference type="EMBL" id="VDGT01000002">
    <property type="protein sequence ID" value="TNM33552.1"/>
    <property type="molecule type" value="Genomic_DNA"/>
</dbReference>
<dbReference type="InterPro" id="IPR036365">
    <property type="entry name" value="PGBD-like_sf"/>
</dbReference>